<dbReference type="Pfam" id="PF00623">
    <property type="entry name" value="RNA_pol_Rpb1_2"/>
    <property type="match status" value="1"/>
</dbReference>
<sequence>MHIDLPLRALLLGYQSNNLLAPICTSPKIYLLAAGSNLFIKVLEHPQSVLLSKMQEANITLCDLVVKSPDDPIIVMKWMDLQQTVNVLFDSSKALESNPLEWEGPESDFEGKVVNVHLRNGDVVLVNRQPTLHKPSIMAHLVRVLPELKTFRMHYANCSTYNADFDGDEMNVHLPQDEVSRAEAFSIVDANKQYIVPTSGDPIRGLIQDPIISAVLLTKKETFLTRDDYNQLLYSCCVSSVAPSSQVSKFGCNFSLPKSLAGQQQIRRTLLLFYQQRTAAWQKER</sequence>
<gene>
    <name evidence="9" type="ORF">J5N97_021550</name>
</gene>
<dbReference type="PANTHER" id="PTHR19376">
    <property type="entry name" value="DNA-DIRECTED RNA POLYMERASE"/>
    <property type="match status" value="1"/>
</dbReference>
<comment type="catalytic activity">
    <reaction evidence="7">
        <text>RNA(n) + a ribonucleoside 5'-triphosphate = RNA(n+1) + diphosphate</text>
        <dbReference type="Rhea" id="RHEA:21248"/>
        <dbReference type="Rhea" id="RHEA-COMP:14527"/>
        <dbReference type="Rhea" id="RHEA-COMP:17342"/>
        <dbReference type="ChEBI" id="CHEBI:33019"/>
        <dbReference type="ChEBI" id="CHEBI:61557"/>
        <dbReference type="ChEBI" id="CHEBI:140395"/>
        <dbReference type="EC" id="2.7.7.6"/>
    </reaction>
</comment>
<keyword evidence="6" id="KW-0804">Transcription</keyword>
<reference evidence="9" key="1">
    <citation type="submission" date="2021-03" db="EMBL/GenBank/DDBJ databases">
        <authorList>
            <person name="Li Z."/>
            <person name="Yang C."/>
        </authorList>
    </citation>
    <scope>NUCLEOTIDE SEQUENCE</scope>
    <source>
        <strain evidence="9">Dzin_1.0</strain>
        <tissue evidence="9">Leaf</tissue>
    </source>
</reference>
<evidence type="ECO:0000256" key="2">
    <source>
        <dbReference type="ARBA" id="ARBA00012418"/>
    </source>
</evidence>
<dbReference type="PANTHER" id="PTHR19376:SF11">
    <property type="entry name" value="DNA-DIRECTED RNA POLYMERASE I SUBUNIT RPA1"/>
    <property type="match status" value="1"/>
</dbReference>
<dbReference type="GO" id="GO:0006351">
    <property type="term" value="P:DNA-templated transcription"/>
    <property type="evidence" value="ECO:0007669"/>
    <property type="project" value="InterPro"/>
</dbReference>
<dbReference type="AlphaFoldDB" id="A0A9D5HA58"/>
<dbReference type="SUPFAM" id="SSF64484">
    <property type="entry name" value="beta and beta-prime subunits of DNA dependent RNA-polymerase"/>
    <property type="match status" value="1"/>
</dbReference>
<proteinExistence type="inferred from homology"/>
<evidence type="ECO:0000259" key="8">
    <source>
        <dbReference type="SMART" id="SM00663"/>
    </source>
</evidence>
<dbReference type="FunFam" id="2.40.40.20:FF:000019">
    <property type="entry name" value="DNA-directed RNA polymerase II subunit RPB1"/>
    <property type="match status" value="1"/>
</dbReference>
<keyword evidence="3" id="KW-0240">DNA-directed RNA polymerase</keyword>
<organism evidence="9 10">
    <name type="scientific">Dioscorea zingiberensis</name>
    <dbReference type="NCBI Taxonomy" id="325984"/>
    <lineage>
        <taxon>Eukaryota</taxon>
        <taxon>Viridiplantae</taxon>
        <taxon>Streptophyta</taxon>
        <taxon>Embryophyta</taxon>
        <taxon>Tracheophyta</taxon>
        <taxon>Spermatophyta</taxon>
        <taxon>Magnoliopsida</taxon>
        <taxon>Liliopsida</taxon>
        <taxon>Dioscoreales</taxon>
        <taxon>Dioscoreaceae</taxon>
        <taxon>Dioscorea</taxon>
    </lineage>
</organism>
<dbReference type="Pfam" id="PF04983">
    <property type="entry name" value="RNA_pol_Rpb1_3"/>
    <property type="match status" value="1"/>
</dbReference>
<dbReference type="InterPro" id="IPR006592">
    <property type="entry name" value="RNA_pol_N"/>
</dbReference>
<evidence type="ECO:0000256" key="7">
    <source>
        <dbReference type="ARBA" id="ARBA00048552"/>
    </source>
</evidence>
<dbReference type="InterPro" id="IPR045867">
    <property type="entry name" value="DNA-dir_RpoC_beta_prime"/>
</dbReference>
<name>A0A9D5HA58_9LILI</name>
<dbReference type="GO" id="GO:0005736">
    <property type="term" value="C:RNA polymerase I complex"/>
    <property type="evidence" value="ECO:0007669"/>
    <property type="project" value="TreeGrafter"/>
</dbReference>
<evidence type="ECO:0000313" key="10">
    <source>
        <dbReference type="Proteomes" id="UP001085076"/>
    </source>
</evidence>
<dbReference type="GO" id="GO:0003899">
    <property type="term" value="F:DNA-directed RNA polymerase activity"/>
    <property type="evidence" value="ECO:0007669"/>
    <property type="project" value="UniProtKB-EC"/>
</dbReference>
<keyword evidence="5" id="KW-0548">Nucleotidyltransferase</keyword>
<dbReference type="EMBL" id="JAGGNH010000006">
    <property type="protein sequence ID" value="KAJ0968673.1"/>
    <property type="molecule type" value="Genomic_DNA"/>
</dbReference>
<dbReference type="EC" id="2.7.7.6" evidence="2"/>
<protein>
    <recommendedName>
        <fullName evidence="2">DNA-directed RNA polymerase</fullName>
        <ecNumber evidence="2">2.7.7.6</ecNumber>
    </recommendedName>
</protein>
<dbReference type="Gene3D" id="1.10.274.100">
    <property type="entry name" value="RNA polymerase Rpb1, domain 3"/>
    <property type="match status" value="1"/>
</dbReference>
<reference evidence="9" key="2">
    <citation type="journal article" date="2022" name="Hortic Res">
        <title>The genome of Dioscorea zingiberensis sheds light on the biosynthesis, origin and evolution of the medicinally important diosgenin saponins.</title>
        <authorList>
            <person name="Li Y."/>
            <person name="Tan C."/>
            <person name="Li Z."/>
            <person name="Guo J."/>
            <person name="Li S."/>
            <person name="Chen X."/>
            <person name="Wang C."/>
            <person name="Dai X."/>
            <person name="Yang H."/>
            <person name="Song W."/>
            <person name="Hou L."/>
            <person name="Xu J."/>
            <person name="Tong Z."/>
            <person name="Xu A."/>
            <person name="Yuan X."/>
            <person name="Wang W."/>
            <person name="Yang Q."/>
            <person name="Chen L."/>
            <person name="Sun Z."/>
            <person name="Wang K."/>
            <person name="Pan B."/>
            <person name="Chen J."/>
            <person name="Bao Y."/>
            <person name="Liu F."/>
            <person name="Qi X."/>
            <person name="Gang D.R."/>
            <person name="Wen J."/>
            <person name="Li J."/>
        </authorList>
    </citation>
    <scope>NUCLEOTIDE SEQUENCE</scope>
    <source>
        <strain evidence="9">Dzin_1.0</strain>
    </source>
</reference>
<dbReference type="InterPro" id="IPR042102">
    <property type="entry name" value="RNA_pol_Rpb1_3_sf"/>
</dbReference>
<evidence type="ECO:0000256" key="4">
    <source>
        <dbReference type="ARBA" id="ARBA00022679"/>
    </source>
</evidence>
<comment type="similarity">
    <text evidence="1">Belongs to the RNA polymerase beta' chain family.</text>
</comment>
<evidence type="ECO:0000256" key="6">
    <source>
        <dbReference type="ARBA" id="ARBA00023163"/>
    </source>
</evidence>
<dbReference type="Gene3D" id="2.40.40.20">
    <property type="match status" value="1"/>
</dbReference>
<dbReference type="Proteomes" id="UP001085076">
    <property type="component" value="Miscellaneous, Linkage group lg06"/>
</dbReference>
<evidence type="ECO:0000256" key="1">
    <source>
        <dbReference type="ARBA" id="ARBA00006460"/>
    </source>
</evidence>
<dbReference type="InterPro" id="IPR007066">
    <property type="entry name" value="RNA_pol_Rpb1_3"/>
</dbReference>
<dbReference type="SMART" id="SM00663">
    <property type="entry name" value="RPOLA_N"/>
    <property type="match status" value="1"/>
</dbReference>
<feature type="domain" description="RNA polymerase N-terminal" evidence="8">
    <location>
        <begin position="36"/>
        <end position="218"/>
    </location>
</feature>
<keyword evidence="10" id="KW-1185">Reference proteome</keyword>
<evidence type="ECO:0000313" key="9">
    <source>
        <dbReference type="EMBL" id="KAJ0968673.1"/>
    </source>
</evidence>
<evidence type="ECO:0000256" key="5">
    <source>
        <dbReference type="ARBA" id="ARBA00022695"/>
    </source>
</evidence>
<comment type="caution">
    <text evidence="9">The sequence shown here is derived from an EMBL/GenBank/DDBJ whole genome shotgun (WGS) entry which is preliminary data.</text>
</comment>
<dbReference type="GO" id="GO:0003677">
    <property type="term" value="F:DNA binding"/>
    <property type="evidence" value="ECO:0007669"/>
    <property type="project" value="InterPro"/>
</dbReference>
<dbReference type="OrthoDB" id="693021at2759"/>
<dbReference type="InterPro" id="IPR000722">
    <property type="entry name" value="RNA_pol_asu"/>
</dbReference>
<accession>A0A9D5HA58</accession>
<keyword evidence="4" id="KW-0808">Transferase</keyword>
<evidence type="ECO:0000256" key="3">
    <source>
        <dbReference type="ARBA" id="ARBA00022478"/>
    </source>
</evidence>